<comment type="caution">
    <text evidence="2">The sequence shown here is derived from an EMBL/GenBank/DDBJ whole genome shotgun (WGS) entry which is preliminary data.</text>
</comment>
<gene>
    <name evidence="2" type="ORF">HXO64_02290</name>
</gene>
<feature type="transmembrane region" description="Helical" evidence="1">
    <location>
        <begin position="179"/>
        <end position="196"/>
    </location>
</feature>
<feature type="transmembrane region" description="Helical" evidence="1">
    <location>
        <begin position="36"/>
        <end position="57"/>
    </location>
</feature>
<feature type="transmembrane region" description="Helical" evidence="1">
    <location>
        <begin position="245"/>
        <end position="263"/>
    </location>
</feature>
<reference evidence="2" key="1">
    <citation type="submission" date="2020-04" db="EMBL/GenBank/DDBJ databases">
        <title>Deep metagenomics examines the oral microbiome during advanced dental caries in children, revealing novel taxa and co-occurrences with host molecules.</title>
        <authorList>
            <person name="Baker J.L."/>
            <person name="Morton J.T."/>
            <person name="Dinis M."/>
            <person name="Alvarez R."/>
            <person name="Tran N.C."/>
            <person name="Knight R."/>
            <person name="Edlund A."/>
        </authorList>
    </citation>
    <scope>NUCLEOTIDE SEQUENCE</scope>
    <source>
        <strain evidence="2">JCVI_44_bin.2</strain>
    </source>
</reference>
<name>A0A930PXD8_9MICC</name>
<feature type="transmembrane region" description="Helical" evidence="1">
    <location>
        <begin position="152"/>
        <end position="173"/>
    </location>
</feature>
<keyword evidence="1" id="KW-0812">Transmembrane</keyword>
<accession>A0A930PXD8</accession>
<sequence length="289" mass="31884">MNAISETFRILWLIFLWFGFSFMILVSLLSCIFGGWLWSALFLVASTIGLSAIDTVLKGGIGYESNGGLFHHFFIFVHSISAVGLIVLTALTAFGVLRTADATLWTPETNFASWYMVCGIFITYFLIQPTEPNDDIPDLQRMEQMDRRSTRVGVVAAAIFTVLCLVVPLTSFMTAGYDPAALAVALFLAPGFLRVVREGLFYLQGTRFEEGSEGYRTLRAVCIGVAGLAGCIALGYLGYSLVRKEWLPALFFAASVAMNAWSVKKYVTVGISIPEKEEAKKETTEKIRE</sequence>
<feature type="transmembrane region" description="Helical" evidence="1">
    <location>
        <begin position="111"/>
        <end position="127"/>
    </location>
</feature>
<protein>
    <submittedName>
        <fullName evidence="2">Uncharacterized protein</fullName>
    </submittedName>
</protein>
<dbReference type="Proteomes" id="UP000756427">
    <property type="component" value="Unassembled WGS sequence"/>
</dbReference>
<organism evidence="2 3">
    <name type="scientific">Rothia mucilaginosa</name>
    <dbReference type="NCBI Taxonomy" id="43675"/>
    <lineage>
        <taxon>Bacteria</taxon>
        <taxon>Bacillati</taxon>
        <taxon>Actinomycetota</taxon>
        <taxon>Actinomycetes</taxon>
        <taxon>Micrococcales</taxon>
        <taxon>Micrococcaceae</taxon>
        <taxon>Rothia</taxon>
    </lineage>
</organism>
<dbReference type="EMBL" id="JABZXR010000006">
    <property type="protein sequence ID" value="MBF1663369.1"/>
    <property type="molecule type" value="Genomic_DNA"/>
</dbReference>
<feature type="transmembrane region" description="Helical" evidence="1">
    <location>
        <begin position="217"/>
        <end position="239"/>
    </location>
</feature>
<keyword evidence="1" id="KW-1133">Transmembrane helix</keyword>
<feature type="transmembrane region" description="Helical" evidence="1">
    <location>
        <begin position="69"/>
        <end position="91"/>
    </location>
</feature>
<proteinExistence type="predicted"/>
<evidence type="ECO:0000313" key="3">
    <source>
        <dbReference type="Proteomes" id="UP000756427"/>
    </source>
</evidence>
<evidence type="ECO:0000313" key="2">
    <source>
        <dbReference type="EMBL" id="MBF1663369.1"/>
    </source>
</evidence>
<keyword evidence="1" id="KW-0472">Membrane</keyword>
<feature type="transmembrane region" description="Helical" evidence="1">
    <location>
        <begin position="12"/>
        <end position="30"/>
    </location>
</feature>
<evidence type="ECO:0000256" key="1">
    <source>
        <dbReference type="SAM" id="Phobius"/>
    </source>
</evidence>
<dbReference type="RefSeq" id="WP_303975235.1">
    <property type="nucleotide sequence ID" value="NZ_JABZXR010000006.1"/>
</dbReference>
<dbReference type="AlphaFoldDB" id="A0A930PXD8"/>